<keyword evidence="1" id="KW-0732">Signal</keyword>
<protein>
    <submittedName>
        <fullName evidence="2">ABC transporter substrate-binding protein</fullName>
    </submittedName>
</protein>
<organism evidence="2 3">
    <name type="scientific">Caldichromatium japonicum</name>
    <dbReference type="NCBI Taxonomy" id="2699430"/>
    <lineage>
        <taxon>Bacteria</taxon>
        <taxon>Pseudomonadati</taxon>
        <taxon>Pseudomonadota</taxon>
        <taxon>Gammaproteobacteria</taxon>
        <taxon>Chromatiales</taxon>
        <taxon>Chromatiaceae</taxon>
        <taxon>Caldichromatium</taxon>
    </lineage>
</organism>
<reference evidence="3" key="1">
    <citation type="submission" date="2020-01" db="EMBL/GenBank/DDBJ databases">
        <title>Caldichromatium gen. nov., sp. nov., a thermophilic purple sulfur bacterium member of the family Chromatiaceae isolated from Nakabusa hot spring, Japan.</title>
        <authorList>
            <person name="Saini M.K."/>
            <person name="Hanada S."/>
            <person name="Tank M."/>
        </authorList>
    </citation>
    <scope>NUCLEOTIDE SEQUENCE [LARGE SCALE GENOMIC DNA]</scope>
    <source>
        <strain evidence="3">No.7</strain>
    </source>
</reference>
<sequence length="206" mass="22981">MLTRRQVLLLSLLGGAALGFQVKAAEPGEATDLIRRIADQVLAVLKARRVELEQNPALIDSLVETLVLPHFDFERITQGAVGPAWRQASPDQQRRLVEGFKRVLIRTYAHALLNYSGQEIRYLPERPGQRPGMTMVAIEVRESGAAPILIEYRMHSANGRWQVYDVIIDHASLVGNYRSSFADEIRQNGIDGLIARLESMVRQGGA</sequence>
<feature type="signal peptide" evidence="1">
    <location>
        <begin position="1"/>
        <end position="24"/>
    </location>
</feature>
<evidence type="ECO:0000256" key="1">
    <source>
        <dbReference type="SAM" id="SignalP"/>
    </source>
</evidence>
<feature type="chain" id="PRO_5026259668" evidence="1">
    <location>
        <begin position="25"/>
        <end position="206"/>
    </location>
</feature>
<dbReference type="KEGG" id="cjap:GWK36_01910"/>
<dbReference type="AlphaFoldDB" id="A0A6G7VA69"/>
<dbReference type="PIRSF" id="PIRSF004649">
    <property type="entry name" value="MlaC"/>
    <property type="match status" value="1"/>
</dbReference>
<dbReference type="Pfam" id="PF05494">
    <property type="entry name" value="MlaC"/>
    <property type="match status" value="1"/>
</dbReference>
<accession>A0A6G7VA69</accession>
<proteinExistence type="predicted"/>
<dbReference type="InterPro" id="IPR042245">
    <property type="entry name" value="Tgt2/MlaC_sf"/>
</dbReference>
<name>A0A6G7VA69_9GAMM</name>
<keyword evidence="3" id="KW-1185">Reference proteome</keyword>
<dbReference type="InterPro" id="IPR008869">
    <property type="entry name" value="MlaC/ttg2D"/>
</dbReference>
<gene>
    <name evidence="2" type="ORF">GWK36_01910</name>
</gene>
<dbReference type="PANTHER" id="PTHR36573:SF1">
    <property type="entry name" value="INTERMEMBRANE PHOSPHOLIPID TRANSPORT SYSTEM BINDING PROTEIN MLAC"/>
    <property type="match status" value="1"/>
</dbReference>
<evidence type="ECO:0000313" key="3">
    <source>
        <dbReference type="Proteomes" id="UP000502699"/>
    </source>
</evidence>
<dbReference type="Proteomes" id="UP000502699">
    <property type="component" value="Chromosome"/>
</dbReference>
<dbReference type="PANTHER" id="PTHR36573">
    <property type="entry name" value="INTERMEMBRANE PHOSPHOLIPID TRANSPORT SYSTEM BINDING PROTEIN MLAC"/>
    <property type="match status" value="1"/>
</dbReference>
<dbReference type="RefSeq" id="WP_166269604.1">
    <property type="nucleotide sequence ID" value="NZ_CP048029.1"/>
</dbReference>
<dbReference type="Gene3D" id="3.10.450.710">
    <property type="entry name" value="Tgt2/MlaC"/>
    <property type="match status" value="1"/>
</dbReference>
<dbReference type="EMBL" id="CP048029">
    <property type="protein sequence ID" value="QIK36959.1"/>
    <property type="molecule type" value="Genomic_DNA"/>
</dbReference>
<evidence type="ECO:0000313" key="2">
    <source>
        <dbReference type="EMBL" id="QIK36959.1"/>
    </source>
</evidence>